<dbReference type="InterPro" id="IPR043150">
    <property type="entry name" value="Phytochrome_PHY_sf"/>
</dbReference>
<dbReference type="InterPro" id="IPR050482">
    <property type="entry name" value="Sensor_HK_TwoCompSys"/>
</dbReference>
<evidence type="ECO:0000256" key="15">
    <source>
        <dbReference type="SAM" id="MobiDB-lite"/>
    </source>
</evidence>
<dbReference type="Gene3D" id="3.30.450.40">
    <property type="match status" value="1"/>
</dbReference>
<dbReference type="InterPro" id="IPR003018">
    <property type="entry name" value="GAF"/>
</dbReference>
<dbReference type="PROSITE" id="PS50109">
    <property type="entry name" value="HIS_KIN"/>
    <property type="match status" value="1"/>
</dbReference>
<evidence type="ECO:0000256" key="6">
    <source>
        <dbReference type="ARBA" id="ARBA00022679"/>
    </source>
</evidence>
<dbReference type="Gene3D" id="3.30.565.10">
    <property type="entry name" value="Histidine kinase-like ATPase, C-terminal domain"/>
    <property type="match status" value="1"/>
</dbReference>
<dbReference type="SMART" id="SM00065">
    <property type="entry name" value="GAF"/>
    <property type="match status" value="1"/>
</dbReference>
<feature type="domain" description="Histidine kinase" evidence="17">
    <location>
        <begin position="592"/>
        <end position="789"/>
    </location>
</feature>
<dbReference type="SUPFAM" id="SSF55785">
    <property type="entry name" value="PYP-like sensor domain (PAS domain)"/>
    <property type="match status" value="1"/>
</dbReference>
<keyword evidence="11" id="KW-0902">Two-component regulatory system</keyword>
<keyword evidence="12" id="KW-0472">Membrane</keyword>
<keyword evidence="19" id="KW-1185">Reference proteome</keyword>
<dbReference type="EMBL" id="CP002292">
    <property type="protein sequence ID" value="ADP70763.1"/>
    <property type="molecule type" value="Genomic_DNA"/>
</dbReference>
<dbReference type="InterPro" id="IPR001294">
    <property type="entry name" value="Phytochrome"/>
</dbReference>
<dbReference type="GO" id="GO:0009881">
    <property type="term" value="F:photoreceptor activity"/>
    <property type="evidence" value="ECO:0007669"/>
    <property type="project" value="UniProtKB-KW"/>
</dbReference>
<dbReference type="STRING" id="648757.Rvan_1511"/>
<dbReference type="GO" id="GO:0005886">
    <property type="term" value="C:plasma membrane"/>
    <property type="evidence" value="ECO:0007669"/>
    <property type="project" value="UniProtKB-SubCell"/>
</dbReference>
<keyword evidence="13" id="KW-0675">Receptor</keyword>
<feature type="region of interest" description="Disordered" evidence="15">
    <location>
        <begin position="1"/>
        <end position="31"/>
    </location>
</feature>
<protein>
    <submittedName>
        <fullName evidence="18">Multi-sensor signal transduction histidine kinase</fullName>
    </submittedName>
</protein>
<evidence type="ECO:0000256" key="3">
    <source>
        <dbReference type="ARBA" id="ARBA00022475"/>
    </source>
</evidence>
<dbReference type="Pfam" id="PF01590">
    <property type="entry name" value="GAF"/>
    <property type="match status" value="1"/>
</dbReference>
<dbReference type="InterPro" id="IPR036890">
    <property type="entry name" value="HATPase_C_sf"/>
</dbReference>
<dbReference type="CDD" id="cd16917">
    <property type="entry name" value="HATPase_UhpB-NarQ-NarX-like"/>
    <property type="match status" value="1"/>
</dbReference>
<dbReference type="HOGENOM" id="CLU_000445_50_1_5"/>
<dbReference type="SUPFAM" id="SSF55781">
    <property type="entry name" value="GAF domain-like"/>
    <property type="match status" value="2"/>
</dbReference>
<evidence type="ECO:0000256" key="12">
    <source>
        <dbReference type="ARBA" id="ARBA00023136"/>
    </source>
</evidence>
<keyword evidence="6" id="KW-0808">Transferase</keyword>
<name>E3I7B2_RHOVT</name>
<feature type="domain" description="Phytochrome chromophore attachment site" evidence="16">
    <location>
        <begin position="166"/>
        <end position="324"/>
    </location>
</feature>
<reference evidence="19" key="1">
    <citation type="journal article" date="2011" name="J. Bacteriol.">
        <title>Genome sequences of eight morphologically diverse alphaproteobacteria.</title>
        <authorList>
            <consortium name="US DOE Joint Genome Institute"/>
            <person name="Brown P.J."/>
            <person name="Kysela D.T."/>
            <person name="Buechlein A."/>
            <person name="Hemmerich C."/>
            <person name="Brun Y.V."/>
        </authorList>
    </citation>
    <scope>NUCLEOTIDE SEQUENCE [LARGE SCALE GENOMIC DNA]</scope>
    <source>
        <strain evidence="19">ATCC 17100 / ATH 3.1.1 / DSM 162 / LMG 4299</strain>
    </source>
</reference>
<keyword evidence="10" id="KW-0157">Chromophore</keyword>
<dbReference type="Gene3D" id="3.30.450.20">
    <property type="entry name" value="PAS domain"/>
    <property type="match status" value="1"/>
</dbReference>
<dbReference type="Gene3D" id="1.20.5.1930">
    <property type="match status" value="1"/>
</dbReference>
<keyword evidence="5" id="KW-0716">Sensory transduction</keyword>
<dbReference type="GO" id="GO:0046983">
    <property type="term" value="F:protein dimerization activity"/>
    <property type="evidence" value="ECO:0007669"/>
    <property type="project" value="InterPro"/>
</dbReference>
<dbReference type="GO" id="GO:0009584">
    <property type="term" value="P:detection of visible light"/>
    <property type="evidence" value="ECO:0007669"/>
    <property type="project" value="InterPro"/>
</dbReference>
<dbReference type="InterPro" id="IPR013654">
    <property type="entry name" value="PAS_2"/>
</dbReference>
<dbReference type="InterPro" id="IPR016132">
    <property type="entry name" value="Phyto_chromo_attachment"/>
</dbReference>
<dbReference type="eggNOG" id="COG4251">
    <property type="taxonomic scope" value="Bacteria"/>
</dbReference>
<dbReference type="KEGG" id="rva:Rvan_1511"/>
<evidence type="ECO:0000256" key="14">
    <source>
        <dbReference type="SAM" id="Coils"/>
    </source>
</evidence>
<dbReference type="PRINTS" id="PR01033">
    <property type="entry name" value="PHYTOCHROME"/>
</dbReference>
<dbReference type="GO" id="GO:0006355">
    <property type="term" value="P:regulation of DNA-templated transcription"/>
    <property type="evidence" value="ECO:0007669"/>
    <property type="project" value="InterPro"/>
</dbReference>
<dbReference type="InterPro" id="IPR005467">
    <property type="entry name" value="His_kinase_dom"/>
</dbReference>
<sequence>MRSRQKAMSGEGGLDTNGDSSGNAPAFGADISNCDREPIHIPGSIQPHGALLAIDPEDLQILQAGGDTGRMLGAEPIELLGQNLSDCVAGDRISRLRTLLHTEGSLIRPVHAFGIIGKHDEMTIDTFVYRSGSHVVLELEPILEESPEDTLAMVQTMLARVQEAESTHAFCQALAVEMHRVSGFDRVMVYRFLQDDSGCVEAESRSEGMESFLGLHYPASDIPRQARQLYLTNWLRLIPDARYTPAPILAMDDTRNAEPLDLSHSRIRSVSPMHLAYLANMGVVASMSLSIVLGGRLWGLIACHHREPRFISHRLRMACELFAQMASSRLETKVGAEEFEAQLRSKRIHEDLVTHMSGVAGMAEGLTRYRPNLLDYIPAEGVGLWLDDHYTRLGCTPRKKQVAALVAWLNETVTAGVFHTDRLPLLYPPAAEFADVASGLIALSVSKMPRDYVLWFRPEALRTVIWAGDPNKPVETVNGGQHISPRKSFAAWKESVQLHSHPWRSVDVEAAKILRLSLMEVILRRIDQLSREREEARSKQEALSAELDRRLEQWQAVAAELKEEARQRALVETELSQVLRSTVEEQEAERRRIARELHDSLGQTLTLLQLGLDNLGHTLPESDRISRQLSALKALANSFGSEVNRLAWEIRPTALDDLGLETAIRHLVETWGERLNMQFDLRLPSIERRLDPTVETTLYRVVQEAITNIAKHAEATRVAVLLEANEKEVRLIIEDNGRGFSPGERDQHGAPARRLGLLGIRERLSLVSGTLEVESSPGHGCTLFIVVPL</sequence>
<keyword evidence="9" id="KW-1133">Transmembrane helix</keyword>
<evidence type="ECO:0000256" key="10">
    <source>
        <dbReference type="ARBA" id="ARBA00022991"/>
    </source>
</evidence>
<dbReference type="PANTHER" id="PTHR24421:SF37">
    <property type="entry name" value="SENSOR HISTIDINE KINASE NARS"/>
    <property type="match status" value="1"/>
</dbReference>
<feature type="coiled-coil region" evidence="14">
    <location>
        <begin position="519"/>
        <end position="596"/>
    </location>
</feature>
<dbReference type="PANTHER" id="PTHR24421">
    <property type="entry name" value="NITRATE/NITRITE SENSOR PROTEIN NARX-RELATED"/>
    <property type="match status" value="1"/>
</dbReference>
<keyword evidence="4" id="KW-0600">Photoreceptor protein</keyword>
<dbReference type="InterPro" id="IPR035965">
    <property type="entry name" value="PAS-like_dom_sf"/>
</dbReference>
<dbReference type="Pfam" id="PF02518">
    <property type="entry name" value="HATPase_c"/>
    <property type="match status" value="1"/>
</dbReference>
<dbReference type="InterPro" id="IPR003594">
    <property type="entry name" value="HATPase_dom"/>
</dbReference>
<keyword evidence="14" id="KW-0175">Coiled coil</keyword>
<evidence type="ECO:0000256" key="7">
    <source>
        <dbReference type="ARBA" id="ARBA00022692"/>
    </source>
</evidence>
<dbReference type="Pfam" id="PF07730">
    <property type="entry name" value="HisKA_3"/>
    <property type="match status" value="1"/>
</dbReference>
<comment type="similarity">
    <text evidence="2">In the N-terminal section; belongs to the phytochrome family.</text>
</comment>
<evidence type="ECO:0000256" key="1">
    <source>
        <dbReference type="ARBA" id="ARBA00004651"/>
    </source>
</evidence>
<evidence type="ECO:0000259" key="17">
    <source>
        <dbReference type="PROSITE" id="PS50109"/>
    </source>
</evidence>
<keyword evidence="7" id="KW-0812">Transmembrane</keyword>
<organism evidence="18 19">
    <name type="scientific">Rhodomicrobium vannielii (strain ATCC 17100 / DSM 162 / LMG 4299 / NCIMB 10020 / ATH 3.1.1)</name>
    <dbReference type="NCBI Taxonomy" id="648757"/>
    <lineage>
        <taxon>Bacteria</taxon>
        <taxon>Pseudomonadati</taxon>
        <taxon>Pseudomonadota</taxon>
        <taxon>Alphaproteobacteria</taxon>
        <taxon>Hyphomicrobiales</taxon>
        <taxon>Hyphomicrobiaceae</taxon>
        <taxon>Rhodomicrobium</taxon>
    </lineage>
</organism>
<evidence type="ECO:0000256" key="9">
    <source>
        <dbReference type="ARBA" id="ARBA00022989"/>
    </source>
</evidence>
<proteinExistence type="inferred from homology"/>
<keyword evidence="3" id="KW-1003">Cell membrane</keyword>
<dbReference type="SMART" id="SM00387">
    <property type="entry name" value="HATPase_c"/>
    <property type="match status" value="1"/>
</dbReference>
<dbReference type="GO" id="GO:0000155">
    <property type="term" value="F:phosphorelay sensor kinase activity"/>
    <property type="evidence" value="ECO:0007669"/>
    <property type="project" value="InterPro"/>
</dbReference>
<dbReference type="InterPro" id="IPR011712">
    <property type="entry name" value="Sig_transdc_His_kin_sub3_dim/P"/>
</dbReference>
<accession>E3I7B2</accession>
<dbReference type="Pfam" id="PF00360">
    <property type="entry name" value="PHY"/>
    <property type="match status" value="1"/>
</dbReference>
<dbReference type="Proteomes" id="UP000001399">
    <property type="component" value="Chromosome"/>
</dbReference>
<evidence type="ECO:0000313" key="18">
    <source>
        <dbReference type="EMBL" id="ADP70763.1"/>
    </source>
</evidence>
<evidence type="ECO:0000256" key="13">
    <source>
        <dbReference type="ARBA" id="ARBA00023170"/>
    </source>
</evidence>
<evidence type="ECO:0000256" key="4">
    <source>
        <dbReference type="ARBA" id="ARBA00022543"/>
    </source>
</evidence>
<keyword evidence="8 18" id="KW-0418">Kinase</keyword>
<evidence type="ECO:0000256" key="5">
    <source>
        <dbReference type="ARBA" id="ARBA00022606"/>
    </source>
</evidence>
<dbReference type="Gene3D" id="3.30.450.270">
    <property type="match status" value="1"/>
</dbReference>
<dbReference type="SUPFAM" id="SSF55874">
    <property type="entry name" value="ATPase domain of HSP90 chaperone/DNA topoisomerase II/histidine kinase"/>
    <property type="match status" value="1"/>
</dbReference>
<evidence type="ECO:0000313" key="19">
    <source>
        <dbReference type="Proteomes" id="UP000001399"/>
    </source>
</evidence>
<gene>
    <name evidence="18" type="ordered locus">Rvan_1511</name>
</gene>
<evidence type="ECO:0000256" key="2">
    <source>
        <dbReference type="ARBA" id="ARBA00006402"/>
    </source>
</evidence>
<dbReference type="InterPro" id="IPR029016">
    <property type="entry name" value="GAF-like_dom_sf"/>
</dbReference>
<evidence type="ECO:0000259" key="16">
    <source>
        <dbReference type="PROSITE" id="PS50046"/>
    </source>
</evidence>
<dbReference type="AlphaFoldDB" id="E3I7B2"/>
<evidence type="ECO:0000256" key="8">
    <source>
        <dbReference type="ARBA" id="ARBA00022777"/>
    </source>
</evidence>
<dbReference type="Pfam" id="PF08446">
    <property type="entry name" value="PAS_2"/>
    <property type="match status" value="1"/>
</dbReference>
<comment type="subcellular location">
    <subcellularLocation>
        <location evidence="1">Cell membrane</location>
        <topology evidence="1">Multi-pass membrane protein</topology>
    </subcellularLocation>
</comment>
<evidence type="ECO:0000256" key="11">
    <source>
        <dbReference type="ARBA" id="ARBA00023012"/>
    </source>
</evidence>
<dbReference type="InterPro" id="IPR013515">
    <property type="entry name" value="Phytochrome_cen-reg"/>
</dbReference>
<dbReference type="PROSITE" id="PS50046">
    <property type="entry name" value="PHYTOCHROME_2"/>
    <property type="match status" value="1"/>
</dbReference>